<feature type="compositionally biased region" description="Basic and acidic residues" evidence="1">
    <location>
        <begin position="1"/>
        <end position="13"/>
    </location>
</feature>
<name>A0A1X7GTV6_9BACL</name>
<dbReference type="EMBL" id="LT840184">
    <property type="protein sequence ID" value="SMF74484.1"/>
    <property type="molecule type" value="Genomic_DNA"/>
</dbReference>
<accession>A0A1X7GTV6</accession>
<gene>
    <name evidence="2" type="ORF">SAMN05661091_1086</name>
</gene>
<evidence type="ECO:0000313" key="3">
    <source>
        <dbReference type="Proteomes" id="UP000192940"/>
    </source>
</evidence>
<dbReference type="Proteomes" id="UP000192940">
    <property type="component" value="Chromosome I"/>
</dbReference>
<evidence type="ECO:0000313" key="2">
    <source>
        <dbReference type="EMBL" id="SMF74484.1"/>
    </source>
</evidence>
<dbReference type="AlphaFoldDB" id="A0A1X7GTV6"/>
<dbReference type="STRING" id="1313296.SAMN05661091_1086"/>
<keyword evidence="3" id="KW-1185">Reference proteome</keyword>
<feature type="region of interest" description="Disordered" evidence="1">
    <location>
        <begin position="1"/>
        <end position="38"/>
    </location>
</feature>
<reference evidence="2 3" key="1">
    <citation type="submission" date="2017-04" db="EMBL/GenBank/DDBJ databases">
        <authorList>
            <person name="Afonso C.L."/>
            <person name="Miller P.J."/>
            <person name="Scott M.A."/>
            <person name="Spackman E."/>
            <person name="Goraichik I."/>
            <person name="Dimitrov K.M."/>
            <person name="Suarez D.L."/>
            <person name="Swayne D.E."/>
        </authorList>
    </citation>
    <scope>NUCLEOTIDE SEQUENCE [LARGE SCALE GENOMIC DNA]</scope>
    <source>
        <strain evidence="2 3">N3/975</strain>
    </source>
</reference>
<sequence>MIDGQDPKHKDEPTVAEGMEGNNEMLREEATEEEVEHGDFTEVTLLSIDRTPED</sequence>
<evidence type="ECO:0000256" key="1">
    <source>
        <dbReference type="SAM" id="MobiDB-lite"/>
    </source>
</evidence>
<proteinExistence type="predicted"/>
<dbReference type="RefSeq" id="WP_208918091.1">
    <property type="nucleotide sequence ID" value="NZ_LT840184.1"/>
</dbReference>
<protein>
    <submittedName>
        <fullName evidence="2">Uncharacterized protein</fullName>
    </submittedName>
</protein>
<organism evidence="2 3">
    <name type="scientific">Paenibacillus uliginis N3/975</name>
    <dbReference type="NCBI Taxonomy" id="1313296"/>
    <lineage>
        <taxon>Bacteria</taxon>
        <taxon>Bacillati</taxon>
        <taxon>Bacillota</taxon>
        <taxon>Bacilli</taxon>
        <taxon>Bacillales</taxon>
        <taxon>Paenibacillaceae</taxon>
        <taxon>Paenibacillus</taxon>
    </lineage>
</organism>